<dbReference type="RefSeq" id="WP_345269359.1">
    <property type="nucleotide sequence ID" value="NZ_BAABIM010000004.1"/>
</dbReference>
<keyword evidence="1" id="KW-0812">Transmembrane</keyword>
<organism evidence="2 3">
    <name type="scientific">Nocardioides nanhaiensis</name>
    <dbReference type="NCBI Taxonomy" id="1476871"/>
    <lineage>
        <taxon>Bacteria</taxon>
        <taxon>Bacillati</taxon>
        <taxon>Actinomycetota</taxon>
        <taxon>Actinomycetes</taxon>
        <taxon>Propionibacteriales</taxon>
        <taxon>Nocardioidaceae</taxon>
        <taxon>Nocardioides</taxon>
    </lineage>
</organism>
<keyword evidence="1" id="KW-0472">Membrane</keyword>
<evidence type="ECO:0000256" key="1">
    <source>
        <dbReference type="SAM" id="Phobius"/>
    </source>
</evidence>
<dbReference type="EMBL" id="BAABIM010000004">
    <property type="protein sequence ID" value="GAA4696000.1"/>
    <property type="molecule type" value="Genomic_DNA"/>
</dbReference>
<gene>
    <name evidence="2" type="ORF">GCM10023226_38000</name>
</gene>
<evidence type="ECO:0008006" key="4">
    <source>
        <dbReference type="Google" id="ProtNLM"/>
    </source>
</evidence>
<accession>A0ABP8WVG1</accession>
<protein>
    <recommendedName>
        <fullName evidence="4">DUF3955 domain-containing protein</fullName>
    </recommendedName>
</protein>
<feature type="transmembrane region" description="Helical" evidence="1">
    <location>
        <begin position="48"/>
        <end position="69"/>
    </location>
</feature>
<name>A0ABP8WVG1_9ACTN</name>
<proteinExistence type="predicted"/>
<dbReference type="Proteomes" id="UP001500621">
    <property type="component" value="Unassembled WGS sequence"/>
</dbReference>
<evidence type="ECO:0000313" key="3">
    <source>
        <dbReference type="Proteomes" id="UP001500621"/>
    </source>
</evidence>
<keyword evidence="3" id="KW-1185">Reference proteome</keyword>
<evidence type="ECO:0000313" key="2">
    <source>
        <dbReference type="EMBL" id="GAA4696000.1"/>
    </source>
</evidence>
<comment type="caution">
    <text evidence="2">The sequence shown here is derived from an EMBL/GenBank/DDBJ whole genome shotgun (WGS) entry which is preliminary data.</text>
</comment>
<reference evidence="3" key="1">
    <citation type="journal article" date="2019" name="Int. J. Syst. Evol. Microbiol.">
        <title>The Global Catalogue of Microorganisms (GCM) 10K type strain sequencing project: providing services to taxonomists for standard genome sequencing and annotation.</title>
        <authorList>
            <consortium name="The Broad Institute Genomics Platform"/>
            <consortium name="The Broad Institute Genome Sequencing Center for Infectious Disease"/>
            <person name="Wu L."/>
            <person name="Ma J."/>
        </authorList>
    </citation>
    <scope>NUCLEOTIDE SEQUENCE [LARGE SCALE GENOMIC DNA]</scope>
    <source>
        <strain evidence="3">JCM 18127</strain>
    </source>
</reference>
<sequence>MINRGLALVLGLVGLAVTLIAVVAFDYNRLSRGYIVDDPLLLDGYGPAMVMGLVGTASLVGSVAILLAVRRRERQRRPDDL</sequence>
<keyword evidence="1" id="KW-1133">Transmembrane helix</keyword>